<evidence type="ECO:0000313" key="9">
    <source>
        <dbReference type="EMBL" id="SES43286.1"/>
    </source>
</evidence>
<organism evidence="9 10">
    <name type="scientific">Tranquillimonas rosea</name>
    <dbReference type="NCBI Taxonomy" id="641238"/>
    <lineage>
        <taxon>Bacteria</taxon>
        <taxon>Pseudomonadati</taxon>
        <taxon>Pseudomonadota</taxon>
        <taxon>Alphaproteobacteria</taxon>
        <taxon>Rhodobacterales</taxon>
        <taxon>Roseobacteraceae</taxon>
        <taxon>Tranquillimonas</taxon>
    </lineage>
</organism>
<dbReference type="CDD" id="cd06261">
    <property type="entry name" value="TM_PBP2"/>
    <property type="match status" value="1"/>
</dbReference>
<comment type="subcellular location">
    <subcellularLocation>
        <location evidence="1 7">Cell membrane</location>
        <topology evidence="1 7">Multi-pass membrane protein</topology>
    </subcellularLocation>
</comment>
<evidence type="ECO:0000256" key="5">
    <source>
        <dbReference type="ARBA" id="ARBA00022989"/>
    </source>
</evidence>
<accession>A0A1H9XAR9</accession>
<feature type="transmembrane region" description="Helical" evidence="7">
    <location>
        <begin position="272"/>
        <end position="298"/>
    </location>
</feature>
<keyword evidence="10" id="KW-1185">Reference proteome</keyword>
<proteinExistence type="inferred from homology"/>
<dbReference type="STRING" id="641238.SAMN04490244_1256"/>
<dbReference type="GO" id="GO:0005886">
    <property type="term" value="C:plasma membrane"/>
    <property type="evidence" value="ECO:0007669"/>
    <property type="project" value="UniProtKB-SubCell"/>
</dbReference>
<feature type="transmembrane region" description="Helical" evidence="7">
    <location>
        <begin position="142"/>
        <end position="163"/>
    </location>
</feature>
<feature type="transmembrane region" description="Helical" evidence="7">
    <location>
        <begin position="226"/>
        <end position="252"/>
    </location>
</feature>
<evidence type="ECO:0000256" key="7">
    <source>
        <dbReference type="RuleBase" id="RU363032"/>
    </source>
</evidence>
<keyword evidence="4 7" id="KW-0812">Transmembrane</keyword>
<keyword evidence="3" id="KW-1003">Cell membrane</keyword>
<dbReference type="PROSITE" id="PS50928">
    <property type="entry name" value="ABC_TM1"/>
    <property type="match status" value="1"/>
</dbReference>
<evidence type="ECO:0000256" key="4">
    <source>
        <dbReference type="ARBA" id="ARBA00022692"/>
    </source>
</evidence>
<evidence type="ECO:0000259" key="8">
    <source>
        <dbReference type="PROSITE" id="PS50928"/>
    </source>
</evidence>
<evidence type="ECO:0000256" key="6">
    <source>
        <dbReference type="ARBA" id="ARBA00023136"/>
    </source>
</evidence>
<feature type="transmembrane region" description="Helical" evidence="7">
    <location>
        <begin position="169"/>
        <end position="187"/>
    </location>
</feature>
<evidence type="ECO:0000313" key="10">
    <source>
        <dbReference type="Proteomes" id="UP000198885"/>
    </source>
</evidence>
<evidence type="ECO:0000256" key="2">
    <source>
        <dbReference type="ARBA" id="ARBA00022448"/>
    </source>
</evidence>
<dbReference type="OrthoDB" id="9807402at2"/>
<dbReference type="Gene3D" id="1.10.3720.10">
    <property type="entry name" value="MetI-like"/>
    <property type="match status" value="1"/>
</dbReference>
<evidence type="ECO:0000256" key="1">
    <source>
        <dbReference type="ARBA" id="ARBA00004651"/>
    </source>
</evidence>
<gene>
    <name evidence="9" type="ORF">SAMN04490244_1256</name>
</gene>
<protein>
    <submittedName>
        <fullName evidence="9">Peptide/nickel transport system permease protein</fullName>
    </submittedName>
</protein>
<sequence length="307" mass="33185">MFTYVFRRSTQSMAAVVALLVLVFFLARLTGDPAYLYLPLDSTEAQRQAFNELNGFDDPIYIQFFRYLGDLAQLDFGTALSRNRPAMEVTLEAFPETLKLATIAMALALFAAAVVGSLAAARPGGVFDRLATTISLAGASAPDFWVAIVAILVFAVSLGLLPTSGTGSALHWIMPIGVLMLRPFGLLTQVVRGSMMGVLSQPYIKTARAKGVARRRIIFVHALRNALLPVITVAGDLMASLVNGAVVVETIFGWPGIGKLMIDAIVRRDFALIQSTVLVTAVAIFVMNIVIDLIYAAVDPRIRHQQT</sequence>
<dbReference type="SUPFAM" id="SSF161098">
    <property type="entry name" value="MetI-like"/>
    <property type="match status" value="1"/>
</dbReference>
<feature type="transmembrane region" description="Helical" evidence="7">
    <location>
        <begin position="100"/>
        <end position="121"/>
    </location>
</feature>
<dbReference type="PANTHER" id="PTHR43163:SF2">
    <property type="entry name" value="ABC TRANSPORTER PERMEASE PROTEIN"/>
    <property type="match status" value="1"/>
</dbReference>
<dbReference type="InterPro" id="IPR035906">
    <property type="entry name" value="MetI-like_sf"/>
</dbReference>
<comment type="similarity">
    <text evidence="7">Belongs to the binding-protein-dependent transport system permease family.</text>
</comment>
<name>A0A1H9XAR9_9RHOB</name>
<dbReference type="AlphaFoldDB" id="A0A1H9XAR9"/>
<keyword evidence="5 7" id="KW-1133">Transmembrane helix</keyword>
<evidence type="ECO:0000256" key="3">
    <source>
        <dbReference type="ARBA" id="ARBA00022475"/>
    </source>
</evidence>
<dbReference type="Pfam" id="PF00528">
    <property type="entry name" value="BPD_transp_1"/>
    <property type="match status" value="1"/>
</dbReference>
<dbReference type="EMBL" id="FOGU01000025">
    <property type="protein sequence ID" value="SES43286.1"/>
    <property type="molecule type" value="Genomic_DNA"/>
</dbReference>
<reference evidence="9 10" key="1">
    <citation type="submission" date="2016-10" db="EMBL/GenBank/DDBJ databases">
        <authorList>
            <person name="de Groot N.N."/>
        </authorList>
    </citation>
    <scope>NUCLEOTIDE SEQUENCE [LARGE SCALE GENOMIC DNA]</scope>
    <source>
        <strain evidence="9 10">DSM 23042</strain>
    </source>
</reference>
<keyword evidence="2 7" id="KW-0813">Transport</keyword>
<keyword evidence="6 7" id="KW-0472">Membrane</keyword>
<dbReference type="PANTHER" id="PTHR43163">
    <property type="entry name" value="DIPEPTIDE TRANSPORT SYSTEM PERMEASE PROTEIN DPPB-RELATED"/>
    <property type="match status" value="1"/>
</dbReference>
<dbReference type="Proteomes" id="UP000198885">
    <property type="component" value="Unassembled WGS sequence"/>
</dbReference>
<dbReference type="InterPro" id="IPR000515">
    <property type="entry name" value="MetI-like"/>
</dbReference>
<feature type="domain" description="ABC transmembrane type-1" evidence="8">
    <location>
        <begin position="94"/>
        <end position="295"/>
    </location>
</feature>
<dbReference type="GO" id="GO:0055085">
    <property type="term" value="P:transmembrane transport"/>
    <property type="evidence" value="ECO:0007669"/>
    <property type="project" value="InterPro"/>
</dbReference>